<dbReference type="CDD" id="cd17323">
    <property type="entry name" value="MFS_Tpo1_MDR_like"/>
    <property type="match status" value="1"/>
</dbReference>
<dbReference type="PANTHER" id="PTHR23502">
    <property type="entry name" value="MAJOR FACILITATOR SUPERFAMILY"/>
    <property type="match status" value="1"/>
</dbReference>
<dbReference type="Pfam" id="PF07690">
    <property type="entry name" value="MFS_1"/>
    <property type="match status" value="1"/>
</dbReference>
<keyword evidence="9" id="KW-0175">Coiled coil</keyword>
<comment type="caution">
    <text evidence="12">The sequence shown here is derived from an EMBL/GenBank/DDBJ whole genome shotgun (WGS) entry which is preliminary data.</text>
</comment>
<evidence type="ECO:0000259" key="11">
    <source>
        <dbReference type="PROSITE" id="PS50850"/>
    </source>
</evidence>
<dbReference type="EMBL" id="NPIC01000006">
    <property type="protein sequence ID" value="RDL35471.1"/>
    <property type="molecule type" value="Genomic_DNA"/>
</dbReference>
<comment type="subcellular location">
    <subcellularLocation>
        <location evidence="1">Membrane</location>
        <topology evidence="1">Multi-pass membrane protein</topology>
    </subcellularLocation>
</comment>
<dbReference type="Gene3D" id="1.20.1250.20">
    <property type="entry name" value="MFS general substrate transporter like domains"/>
    <property type="match status" value="1"/>
</dbReference>
<protein>
    <recommendedName>
        <fullName evidence="11">Major facilitator superfamily (MFS) profile domain-containing protein</fullName>
    </recommendedName>
</protein>
<evidence type="ECO:0000256" key="5">
    <source>
        <dbReference type="ARBA" id="ARBA00022989"/>
    </source>
</evidence>
<dbReference type="STRING" id="2656787.A0A370TJC7"/>
<feature type="transmembrane region" description="Helical" evidence="10">
    <location>
        <begin position="646"/>
        <end position="667"/>
    </location>
</feature>
<feature type="transmembrane region" description="Helical" evidence="10">
    <location>
        <begin position="606"/>
        <end position="626"/>
    </location>
</feature>
<feature type="transmembrane region" description="Helical" evidence="10">
    <location>
        <begin position="468"/>
        <end position="490"/>
    </location>
</feature>
<dbReference type="GO" id="GO:0022857">
    <property type="term" value="F:transmembrane transporter activity"/>
    <property type="evidence" value="ECO:0007669"/>
    <property type="project" value="InterPro"/>
</dbReference>
<dbReference type="SUPFAM" id="SSF103473">
    <property type="entry name" value="MFS general substrate transporter"/>
    <property type="match status" value="1"/>
</dbReference>
<dbReference type="Gene3D" id="1.10.287.370">
    <property type="match status" value="1"/>
</dbReference>
<evidence type="ECO:0000313" key="13">
    <source>
        <dbReference type="Proteomes" id="UP000254866"/>
    </source>
</evidence>
<feature type="transmembrane region" description="Helical" evidence="10">
    <location>
        <begin position="417"/>
        <end position="435"/>
    </location>
</feature>
<dbReference type="InterPro" id="IPR020846">
    <property type="entry name" value="MFS_dom"/>
</dbReference>
<feature type="transmembrane region" description="Helical" evidence="10">
    <location>
        <begin position="502"/>
        <end position="526"/>
    </location>
</feature>
<feature type="transmembrane region" description="Helical" evidence="10">
    <location>
        <begin position="746"/>
        <end position="769"/>
    </location>
</feature>
<dbReference type="PANTHER" id="PTHR23502:SF74">
    <property type="entry name" value="MAJOR FACILITATOR SUPERFAMILY (MFS) PROFILE DOMAIN-CONTAINING PROTEIN"/>
    <property type="match status" value="1"/>
</dbReference>
<keyword evidence="13" id="KW-1185">Reference proteome</keyword>
<dbReference type="AlphaFoldDB" id="A0A370TJC7"/>
<dbReference type="FunFam" id="1.10.287.370:FF:000005">
    <property type="entry name" value="Prefoldin subunit 4"/>
    <property type="match status" value="1"/>
</dbReference>
<dbReference type="GO" id="GO:0051082">
    <property type="term" value="F:unfolded protein binding"/>
    <property type="evidence" value="ECO:0007669"/>
    <property type="project" value="InterPro"/>
</dbReference>
<feature type="transmembrane region" description="Helical" evidence="10">
    <location>
        <begin position="532"/>
        <end position="560"/>
    </location>
</feature>
<dbReference type="Proteomes" id="UP000254866">
    <property type="component" value="Unassembled WGS sequence"/>
</dbReference>
<dbReference type="GO" id="GO:0005886">
    <property type="term" value="C:plasma membrane"/>
    <property type="evidence" value="ECO:0007669"/>
    <property type="project" value="TreeGrafter"/>
</dbReference>
<dbReference type="OrthoDB" id="5141738at2759"/>
<feature type="transmembrane region" description="Helical" evidence="10">
    <location>
        <begin position="374"/>
        <end position="397"/>
    </location>
</feature>
<comment type="function">
    <text evidence="8">Binds specifically to cytosolic chaperonin (c-CPN) and transfers target proteins to it. Binds to nascent polypeptide chain and promotes folding in an environment in which there are many competing pathways for nonnative proteins.</text>
</comment>
<dbReference type="GO" id="GO:0006457">
    <property type="term" value="P:protein folding"/>
    <property type="evidence" value="ECO:0007669"/>
    <property type="project" value="InterPro"/>
</dbReference>
<dbReference type="CDD" id="cd23165">
    <property type="entry name" value="Prefoldin_4"/>
    <property type="match status" value="1"/>
</dbReference>
<feature type="transmembrane region" description="Helical" evidence="10">
    <location>
        <begin position="781"/>
        <end position="802"/>
    </location>
</feature>
<evidence type="ECO:0000256" key="3">
    <source>
        <dbReference type="ARBA" id="ARBA00008335"/>
    </source>
</evidence>
<comment type="similarity">
    <text evidence="2">Belongs to the prefoldin subunit beta family.</text>
</comment>
<dbReference type="InterPro" id="IPR002777">
    <property type="entry name" value="PFD_beta-like"/>
</dbReference>
<evidence type="ECO:0000313" key="12">
    <source>
        <dbReference type="EMBL" id="RDL35471.1"/>
    </source>
</evidence>
<feature type="transmembrane region" description="Helical" evidence="10">
    <location>
        <begin position="442"/>
        <end position="462"/>
    </location>
</feature>
<accession>A0A370TJC7</accession>
<dbReference type="PROSITE" id="PS50850">
    <property type="entry name" value="MFS"/>
    <property type="match status" value="1"/>
</dbReference>
<evidence type="ECO:0000256" key="4">
    <source>
        <dbReference type="ARBA" id="ARBA00022692"/>
    </source>
</evidence>
<evidence type="ECO:0000256" key="9">
    <source>
        <dbReference type="SAM" id="Coils"/>
    </source>
</evidence>
<evidence type="ECO:0000256" key="6">
    <source>
        <dbReference type="ARBA" id="ARBA00023136"/>
    </source>
</evidence>
<gene>
    <name evidence="12" type="ORF">BP5553_07402</name>
</gene>
<name>A0A370TJC7_9HELO</name>
<feature type="transmembrane region" description="Helical" evidence="10">
    <location>
        <begin position="713"/>
        <end position="739"/>
    </location>
</feature>
<keyword evidence="6 10" id="KW-0472">Membrane</keyword>
<dbReference type="SUPFAM" id="SSF46579">
    <property type="entry name" value="Prefoldin"/>
    <property type="match status" value="1"/>
</dbReference>
<evidence type="ECO:0000256" key="10">
    <source>
        <dbReference type="SAM" id="Phobius"/>
    </source>
</evidence>
<keyword evidence="7" id="KW-0143">Chaperone</keyword>
<proteinExistence type="inferred from homology"/>
<dbReference type="InterPro" id="IPR036259">
    <property type="entry name" value="MFS_trans_sf"/>
</dbReference>
<evidence type="ECO:0000256" key="1">
    <source>
        <dbReference type="ARBA" id="ARBA00004141"/>
    </source>
</evidence>
<keyword evidence="5 10" id="KW-1133">Transmembrane helix</keyword>
<feature type="coiled-coil region" evidence="9">
    <location>
        <begin position="72"/>
        <end position="153"/>
    </location>
</feature>
<dbReference type="GO" id="GO:0005737">
    <property type="term" value="C:cytoplasm"/>
    <property type="evidence" value="ECO:0007669"/>
    <property type="project" value="UniProtKB-ARBA"/>
</dbReference>
<comment type="similarity">
    <text evidence="3">Belongs to the major facilitator superfamily.</text>
</comment>
<evidence type="ECO:0000256" key="7">
    <source>
        <dbReference type="ARBA" id="ARBA00023186"/>
    </source>
</evidence>
<sequence>MPPAAKERLTSVDLAEYRKPAFRSYTATMQRRMLSKEDEATAAAAGDEVEVRREDQDKINKFSRLHQREIVIEEELKSKHKEKEDLDDVSNELELVDEDDKVPYKIGDGFVSLPLPEVQEMLSTSTDRIEEEVAALEEKLGAIREEQEQLKHLAMPGPNVTTGKRGREMDRFAWPLAGLVPGLCRKAGLVQIAGSPSFIALLQLLAIANDVPNAPALPPPKQHTLFATAARNSHEMPLIGLWPSLYRRTAIGIMHFELAHQPNGGFALSAQGTLEFFEMAGSAESKALSQEEKCRDVGQSCPRTSGPISRLSSMISSIDESDAEHRYAIEVEDNRIPSLPASSTSSVTSSHRKVISWEDGDPENPYNWSTTKKVWIVIIGMLIVVNSTMGSALPSNAVPYICETFHVTSSYAKPLPISMYIVGYVLGPLAFGPLSETFGRQLIMISSFVIFMIFTMACALAPNWSSLLIFRLITGISASTPNTVTGGIYADMYADPVTRGRAMAIFMGGTCVGPLIAPVISGYVAPVRSWRWVFWIAMIIAGATLPAVLSLPETYGPVLLAKRAARLRKSSNNPNIFAPIDLEKKGWKQLVVVTLTRPLRMVMFELIVSATCLYLSLAYAIFYMYFTAYPIIFQGIYHQSPGVSGLMFLPIMGGSIGAIGVFLWYDAFLRKAQKQNKPWTQKEESRRLPLACLGGPLYVISLFWLGWTSRPEIPFFVPMLAGLPFGMGFVLIFMALLNYLTDAYEIFAASAMAAASCCRSIAAAVLPFAATPMYRKLGVAWATSLLAFFSLVMCVIPFAFLWKGDKLKEGSKFCIYLKEKKDKELAELERKRDARRLFEGAESRVIAGE</sequence>
<feature type="transmembrane region" description="Helical" evidence="10">
    <location>
        <begin position="688"/>
        <end position="707"/>
    </location>
</feature>
<reference evidence="12 13" key="1">
    <citation type="journal article" date="2018" name="IMA Fungus">
        <title>IMA Genome-F 9: Draft genome sequence of Annulohypoxylon stygium, Aspergillus mulundensis, Berkeleyomyces basicola (syn. Thielaviopsis basicola), Ceratocystis smalleyi, two Cercospora beticola strains, Coleophoma cylindrospora, Fusarium fracticaudum, Phialophora cf. hyalina, and Morchella septimelata.</title>
        <authorList>
            <person name="Wingfield B.D."/>
            <person name="Bills G.F."/>
            <person name="Dong Y."/>
            <person name="Huang W."/>
            <person name="Nel W.J."/>
            <person name="Swalarsk-Parry B.S."/>
            <person name="Vaghefi N."/>
            <person name="Wilken P.M."/>
            <person name="An Z."/>
            <person name="de Beer Z.W."/>
            <person name="De Vos L."/>
            <person name="Chen L."/>
            <person name="Duong T.A."/>
            <person name="Gao Y."/>
            <person name="Hammerbacher A."/>
            <person name="Kikkert J.R."/>
            <person name="Li Y."/>
            <person name="Li H."/>
            <person name="Li K."/>
            <person name="Li Q."/>
            <person name="Liu X."/>
            <person name="Ma X."/>
            <person name="Naidoo K."/>
            <person name="Pethybridge S.J."/>
            <person name="Sun J."/>
            <person name="Steenkamp E.T."/>
            <person name="van der Nest M.A."/>
            <person name="van Wyk S."/>
            <person name="Wingfield M.J."/>
            <person name="Xiong C."/>
            <person name="Yue Q."/>
            <person name="Zhang X."/>
        </authorList>
    </citation>
    <scope>NUCLEOTIDE SEQUENCE [LARGE SCALE GENOMIC DNA]</scope>
    <source>
        <strain evidence="12 13">BP 5553</strain>
    </source>
</reference>
<dbReference type="InterPro" id="IPR011701">
    <property type="entry name" value="MFS"/>
</dbReference>
<feature type="domain" description="Major facilitator superfamily (MFS) profile" evidence="11">
    <location>
        <begin position="376"/>
        <end position="805"/>
    </location>
</feature>
<dbReference type="Pfam" id="PF01920">
    <property type="entry name" value="Prefoldin_2"/>
    <property type="match status" value="1"/>
</dbReference>
<keyword evidence="4 10" id="KW-0812">Transmembrane</keyword>
<organism evidence="12 13">
    <name type="scientific">Venustampulla echinocandica</name>
    <dbReference type="NCBI Taxonomy" id="2656787"/>
    <lineage>
        <taxon>Eukaryota</taxon>
        <taxon>Fungi</taxon>
        <taxon>Dikarya</taxon>
        <taxon>Ascomycota</taxon>
        <taxon>Pezizomycotina</taxon>
        <taxon>Leotiomycetes</taxon>
        <taxon>Helotiales</taxon>
        <taxon>Pleuroascaceae</taxon>
        <taxon>Venustampulla</taxon>
    </lineage>
</organism>
<evidence type="ECO:0000256" key="8">
    <source>
        <dbReference type="ARBA" id="ARBA00024667"/>
    </source>
</evidence>
<dbReference type="InterPro" id="IPR009053">
    <property type="entry name" value="Prefoldin"/>
</dbReference>
<evidence type="ECO:0000256" key="2">
    <source>
        <dbReference type="ARBA" id="ARBA00008045"/>
    </source>
</evidence>
<dbReference type="GO" id="GO:0016272">
    <property type="term" value="C:prefoldin complex"/>
    <property type="evidence" value="ECO:0007669"/>
    <property type="project" value="InterPro"/>
</dbReference>
<dbReference type="FunFam" id="1.20.1250.20:FF:000082">
    <property type="entry name" value="MFS multidrug transporter, putative"/>
    <property type="match status" value="1"/>
</dbReference>
<dbReference type="GeneID" id="43600251"/>
<dbReference type="RefSeq" id="XP_031868294.1">
    <property type="nucleotide sequence ID" value="XM_032016025.1"/>
</dbReference>